<gene>
    <name evidence="1" type="ORF">P7H27_05910</name>
</gene>
<name>A0ABU3F9F2_9ENTE</name>
<dbReference type="RefSeq" id="WP_311809010.1">
    <property type="nucleotide sequence ID" value="NZ_JARQAJ010000003.1"/>
</dbReference>
<sequence length="79" mass="8994">MKLDTQNEMSMLYESAQPQIKEVGIDVKEDEFMIIQPYDNGNVIIFEVVEEDGGRTVKQKVFDAGIVLPKKEGTLDIFK</sequence>
<accession>A0ABU3F9F2</accession>
<protein>
    <submittedName>
        <fullName evidence="1">2-hydroxyacyl-CoA dehydratase</fullName>
    </submittedName>
</protein>
<reference evidence="1" key="1">
    <citation type="submission" date="2023-03" db="EMBL/GenBank/DDBJ databases">
        <authorList>
            <person name="Shen W."/>
            <person name="Cai J."/>
        </authorList>
    </citation>
    <scope>NUCLEOTIDE SEQUENCE</scope>
    <source>
        <strain evidence="1">P66-3</strain>
    </source>
</reference>
<dbReference type="Proteomes" id="UP001181046">
    <property type="component" value="Unassembled WGS sequence"/>
</dbReference>
<comment type="caution">
    <text evidence="1">The sequence shown here is derived from an EMBL/GenBank/DDBJ whole genome shotgun (WGS) entry which is preliminary data.</text>
</comment>
<evidence type="ECO:0000313" key="1">
    <source>
        <dbReference type="EMBL" id="MDT2759294.1"/>
    </source>
</evidence>
<proteinExistence type="predicted"/>
<organism evidence="1 2">
    <name type="scientific">Enterococcus xiangfangensis</name>
    <dbReference type="NCBI Taxonomy" id="1296537"/>
    <lineage>
        <taxon>Bacteria</taxon>
        <taxon>Bacillati</taxon>
        <taxon>Bacillota</taxon>
        <taxon>Bacilli</taxon>
        <taxon>Lactobacillales</taxon>
        <taxon>Enterococcaceae</taxon>
        <taxon>Enterococcus</taxon>
    </lineage>
</organism>
<dbReference type="EMBL" id="JARQAJ010000003">
    <property type="protein sequence ID" value="MDT2759294.1"/>
    <property type="molecule type" value="Genomic_DNA"/>
</dbReference>
<keyword evidence="2" id="KW-1185">Reference proteome</keyword>
<evidence type="ECO:0000313" key="2">
    <source>
        <dbReference type="Proteomes" id="UP001181046"/>
    </source>
</evidence>